<dbReference type="InterPro" id="IPR008254">
    <property type="entry name" value="Flavodoxin/NO_synth"/>
</dbReference>
<name>A0ABS7L8W6_9FIRM</name>
<protein>
    <recommendedName>
        <fullName evidence="2">Flavodoxin-like domain-containing protein</fullName>
    </recommendedName>
</protein>
<comment type="caution">
    <text evidence="3">The sequence shown here is derived from an EMBL/GenBank/DDBJ whole genome shotgun (WGS) entry which is preliminary data.</text>
</comment>
<organism evidence="3 4">
    <name type="scientific">Sellimonas caecigallum</name>
    <dbReference type="NCBI Taxonomy" id="2592333"/>
    <lineage>
        <taxon>Bacteria</taxon>
        <taxon>Bacillati</taxon>
        <taxon>Bacillota</taxon>
        <taxon>Clostridia</taxon>
        <taxon>Lachnospirales</taxon>
        <taxon>Lachnospiraceae</taxon>
        <taxon>Sellimonas</taxon>
    </lineage>
</organism>
<dbReference type="Gene3D" id="3.40.50.360">
    <property type="match status" value="1"/>
</dbReference>
<accession>A0ABS7L8W6</accession>
<dbReference type="Proteomes" id="UP000779049">
    <property type="component" value="Unassembled WGS sequence"/>
</dbReference>
<evidence type="ECO:0000313" key="4">
    <source>
        <dbReference type="Proteomes" id="UP000779049"/>
    </source>
</evidence>
<dbReference type="Pfam" id="PF12682">
    <property type="entry name" value="Flavodoxin_4"/>
    <property type="match status" value="1"/>
</dbReference>
<feature type="chain" id="PRO_5045993875" description="Flavodoxin-like domain-containing protein" evidence="1">
    <location>
        <begin position="18"/>
        <end position="144"/>
    </location>
</feature>
<sequence length="144" mass="15528">MALMGAAVLFASLAACGDTSSSEKNGKTQEETTSGSVPLVAYFSYSGNTEEVAQQIADRTGGTMAQIERAVPYDDVNAEGEEELNSNARPEITVSVDNVDEYETIFVGYPIWWDEAPMVIASFLESYDFSGKRLSHFAPVPATP</sequence>
<dbReference type="PROSITE" id="PS50902">
    <property type="entry name" value="FLAVODOXIN_LIKE"/>
    <property type="match status" value="1"/>
</dbReference>
<keyword evidence="1" id="KW-0732">Signal</keyword>
<evidence type="ECO:0000256" key="1">
    <source>
        <dbReference type="SAM" id="SignalP"/>
    </source>
</evidence>
<feature type="signal peptide" evidence="1">
    <location>
        <begin position="1"/>
        <end position="17"/>
    </location>
</feature>
<gene>
    <name evidence="3" type="ORF">FLB61_10625</name>
</gene>
<reference evidence="3 4" key="1">
    <citation type="journal article" date="2020" name="New Microbes New Infect">
        <title>Sellimonas caecigallum sp. nov., description and genome sequence of a new member of the Sellimonas genus isolated from the cecum of feral chicken.</title>
        <authorList>
            <person name="Wongkuna S."/>
            <person name="Ghimire S."/>
            <person name="Antony L."/>
            <person name="Chankhamhaengdecha S."/>
            <person name="Janvilisri T."/>
            <person name="Scaria J."/>
        </authorList>
    </citation>
    <scope>NUCLEOTIDE SEQUENCE [LARGE SCALE GENOMIC DNA]</scope>
    <source>
        <strain evidence="3 4">SW451</strain>
    </source>
</reference>
<evidence type="ECO:0000313" key="3">
    <source>
        <dbReference type="EMBL" id="MBY0759533.1"/>
    </source>
</evidence>
<dbReference type="SUPFAM" id="SSF52218">
    <property type="entry name" value="Flavoproteins"/>
    <property type="match status" value="1"/>
</dbReference>
<feature type="domain" description="Flavodoxin-like" evidence="2">
    <location>
        <begin position="38"/>
        <end position="144"/>
    </location>
</feature>
<evidence type="ECO:0000259" key="2">
    <source>
        <dbReference type="PROSITE" id="PS50902"/>
    </source>
</evidence>
<proteinExistence type="predicted"/>
<dbReference type="EMBL" id="VIRV01000018">
    <property type="protein sequence ID" value="MBY0759533.1"/>
    <property type="molecule type" value="Genomic_DNA"/>
</dbReference>
<keyword evidence="4" id="KW-1185">Reference proteome</keyword>
<dbReference type="PANTHER" id="PTHR39201">
    <property type="entry name" value="EXPORTED PROTEIN-RELATED"/>
    <property type="match status" value="1"/>
</dbReference>
<dbReference type="InterPro" id="IPR029039">
    <property type="entry name" value="Flavoprotein-like_sf"/>
</dbReference>
<dbReference type="PANTHER" id="PTHR39201:SF1">
    <property type="entry name" value="FLAVODOXIN-LIKE DOMAIN-CONTAINING PROTEIN"/>
    <property type="match status" value="1"/>
</dbReference>